<evidence type="ECO:0000259" key="4">
    <source>
        <dbReference type="Pfam" id="PF01656"/>
    </source>
</evidence>
<dbReference type="PANTHER" id="PTHR43384:SF6">
    <property type="entry name" value="SEPTUM SITE-DETERMINING PROTEIN MIND HOMOLOG, CHLOROPLASTIC"/>
    <property type="match status" value="1"/>
</dbReference>
<comment type="caution">
    <text evidence="5">The sequence shown here is derived from an EMBL/GenBank/DDBJ whole genome shotgun (WGS) entry which is preliminary data.</text>
</comment>
<feature type="region of interest" description="Disordered" evidence="3">
    <location>
        <begin position="413"/>
        <end position="442"/>
    </location>
</feature>
<dbReference type="Pfam" id="PF01656">
    <property type="entry name" value="CbiA"/>
    <property type="match status" value="1"/>
</dbReference>
<dbReference type="SUPFAM" id="SSF52540">
    <property type="entry name" value="P-loop containing nucleoside triphosphate hydrolases"/>
    <property type="match status" value="1"/>
</dbReference>
<organism evidence="5 6">
    <name type="scientific">Schaalia naturae</name>
    <dbReference type="NCBI Taxonomy" id="635203"/>
    <lineage>
        <taxon>Bacteria</taxon>
        <taxon>Bacillati</taxon>
        <taxon>Actinomycetota</taxon>
        <taxon>Actinomycetes</taxon>
        <taxon>Actinomycetales</taxon>
        <taxon>Actinomycetaceae</taxon>
        <taxon>Schaalia</taxon>
    </lineage>
</organism>
<dbReference type="Gene3D" id="3.40.50.300">
    <property type="entry name" value="P-loop containing nucleotide triphosphate hydrolases"/>
    <property type="match status" value="1"/>
</dbReference>
<dbReference type="PANTHER" id="PTHR43384">
    <property type="entry name" value="SEPTUM SITE-DETERMINING PROTEIN MIND HOMOLOG, CHLOROPLASTIC-RELATED"/>
    <property type="match status" value="1"/>
</dbReference>
<name>A0ABW2SJ90_9ACTO</name>
<feature type="domain" description="CobQ/CobB/MinD/ParA nucleotide binding" evidence="4">
    <location>
        <begin position="156"/>
        <end position="385"/>
    </location>
</feature>
<evidence type="ECO:0000256" key="1">
    <source>
        <dbReference type="ARBA" id="ARBA00022741"/>
    </source>
</evidence>
<evidence type="ECO:0000256" key="2">
    <source>
        <dbReference type="ARBA" id="ARBA00022840"/>
    </source>
</evidence>
<dbReference type="EMBL" id="JBHTEF010000001">
    <property type="protein sequence ID" value="MFC7580184.1"/>
    <property type="molecule type" value="Genomic_DNA"/>
</dbReference>
<dbReference type="RefSeq" id="WP_380971955.1">
    <property type="nucleotide sequence ID" value="NZ_JBHTEF010000001.1"/>
</dbReference>
<keyword evidence="2" id="KW-0067">ATP-binding</keyword>
<dbReference type="Proteomes" id="UP001596527">
    <property type="component" value="Unassembled WGS sequence"/>
</dbReference>
<feature type="region of interest" description="Disordered" evidence="3">
    <location>
        <begin position="120"/>
        <end position="150"/>
    </location>
</feature>
<reference evidence="6" key="1">
    <citation type="journal article" date="2019" name="Int. J. Syst. Evol. Microbiol.">
        <title>The Global Catalogue of Microorganisms (GCM) 10K type strain sequencing project: providing services to taxonomists for standard genome sequencing and annotation.</title>
        <authorList>
            <consortium name="The Broad Institute Genomics Platform"/>
            <consortium name="The Broad Institute Genome Sequencing Center for Infectious Disease"/>
            <person name="Wu L."/>
            <person name="Ma J."/>
        </authorList>
    </citation>
    <scope>NUCLEOTIDE SEQUENCE [LARGE SCALE GENOMIC DNA]</scope>
    <source>
        <strain evidence="6">CCUG 56698</strain>
    </source>
</reference>
<dbReference type="InterPro" id="IPR050625">
    <property type="entry name" value="ParA/MinD_ATPase"/>
</dbReference>
<accession>A0ABW2SJ90</accession>
<protein>
    <submittedName>
        <fullName evidence="5">AAA family ATPase</fullName>
    </submittedName>
</protein>
<proteinExistence type="predicted"/>
<sequence>MSADRHGVVLLAGPDAEGALVQAIDARDRQMIVVRRCADLAEVRAAGRAGVADLAVVDASDPDLDAAAIGDLHLSGMSVVLLAPPEESRRLLSLGADAVAQAASPDGVVESLIALVRDRGEAGPPAPAPASSPLERLPPEPGAEVPPPAPSRGRVIAVWGTSGSPGRTTVAVNVAAALACRRTDTLLIDADTAAPSLAHLLGLPVDAPGIGVLARQTSRGRLDPRDIGRIGVGVAPGLSVVTGLSAPQRWRELGPVSATEVLRSARRSADAVVVDVAASGLDPVEATLRHQGSRDEVVAAVLREADTVLAVARGDAVGLSRLAQSLEWWRDLRAAADLRIVVNRVSRASAGLRPVNAIAAALSDLVPGGSASLVPEDEHVASALLGARPVVAWAPGSPAGAALAELAGLLMGEAPEPHGRHGRTEAAPRRRRRRRRRGHVGD</sequence>
<dbReference type="InterPro" id="IPR027417">
    <property type="entry name" value="P-loop_NTPase"/>
</dbReference>
<gene>
    <name evidence="5" type="ORF">ACFQWG_02970</name>
</gene>
<dbReference type="InterPro" id="IPR002586">
    <property type="entry name" value="CobQ/CobB/MinD/ParA_Nub-bd_dom"/>
</dbReference>
<feature type="compositionally biased region" description="Basic and acidic residues" evidence="3">
    <location>
        <begin position="415"/>
        <end position="428"/>
    </location>
</feature>
<keyword evidence="6" id="KW-1185">Reference proteome</keyword>
<evidence type="ECO:0000256" key="3">
    <source>
        <dbReference type="SAM" id="MobiDB-lite"/>
    </source>
</evidence>
<feature type="compositionally biased region" description="Pro residues" evidence="3">
    <location>
        <begin position="139"/>
        <end position="150"/>
    </location>
</feature>
<evidence type="ECO:0000313" key="5">
    <source>
        <dbReference type="EMBL" id="MFC7580184.1"/>
    </source>
</evidence>
<feature type="compositionally biased region" description="Basic residues" evidence="3">
    <location>
        <begin position="429"/>
        <end position="442"/>
    </location>
</feature>
<keyword evidence="1" id="KW-0547">Nucleotide-binding</keyword>
<evidence type="ECO:0000313" key="6">
    <source>
        <dbReference type="Proteomes" id="UP001596527"/>
    </source>
</evidence>